<feature type="transmembrane region" description="Helical" evidence="1">
    <location>
        <begin position="500"/>
        <end position="521"/>
    </location>
</feature>
<feature type="transmembrane region" description="Helical" evidence="1">
    <location>
        <begin position="12"/>
        <end position="31"/>
    </location>
</feature>
<sequence>MNLARPSEAILRALWGLALLALVAAVVAWTIEGRLGAPSVVALLLAVLLGGIAIYLAPESVRAWIQGRPFAFGANAALASAAFIGIMALLNILAVRHAQRWDVTAERRFSLSPQTLQILSALPQPVEALAFFSQNFQFARENAEDLLDQYRHHSNGKFSYRFIDPVAQASLARQWGVTQDGTILFVMGDRRQQVTLYNEQEFTSALVKLIRTTQPKIYFLAGHGERDIQEEGDNGYAQVRRALEREGYAVEPLNLAVTATVPADAAGVILVGPTRPLLDREVEALKGYLNAGGRMLIALDPALQNVGAGVTESINRVLADWGIAFREDVIVDPVSSMFTDPLTPVAGRYGFSPITEKLRGIATAFPAARSIDDSRVPSDRFRVVRLVETSNQSWGETDLNALRQGLSQGRLPGPGGKPVGPQALAVAVEQVNGKGRLVLFGDADFAANQNVGANLPFANLDLFVNAVNWLSESEVLIGLRQSPSATVRALSATPAQVRTVFMLTVVAMPLLVLAAGAMVWWQRR</sequence>
<feature type="domain" description="ABC-type uncharacterised transport system" evidence="2">
    <location>
        <begin position="214"/>
        <end position="466"/>
    </location>
</feature>
<dbReference type="EMBL" id="FYEK01000031">
    <property type="protein sequence ID" value="SNB67402.1"/>
    <property type="molecule type" value="Genomic_DNA"/>
</dbReference>
<keyword evidence="1" id="KW-0472">Membrane</keyword>
<feature type="transmembrane region" description="Helical" evidence="1">
    <location>
        <begin position="70"/>
        <end position="94"/>
    </location>
</feature>
<feature type="transmembrane region" description="Helical" evidence="1">
    <location>
        <begin position="37"/>
        <end position="58"/>
    </location>
</feature>
<dbReference type="AlphaFoldDB" id="A0A212R5Q8"/>
<dbReference type="SUPFAM" id="SSF52317">
    <property type="entry name" value="Class I glutamine amidotransferase-like"/>
    <property type="match status" value="1"/>
</dbReference>
<keyword evidence="5" id="KW-1185">Reference proteome</keyword>
<dbReference type="Pfam" id="PF23357">
    <property type="entry name" value="DUF7088"/>
    <property type="match status" value="1"/>
</dbReference>
<reference evidence="5" key="1">
    <citation type="submission" date="2017-06" db="EMBL/GenBank/DDBJ databases">
        <authorList>
            <person name="Varghese N."/>
            <person name="Submissions S."/>
        </authorList>
    </citation>
    <scope>NUCLEOTIDE SEQUENCE [LARGE SCALE GENOMIC DNA]</scope>
    <source>
        <strain evidence="5">JAD2</strain>
    </source>
</reference>
<evidence type="ECO:0000259" key="2">
    <source>
        <dbReference type="Pfam" id="PF09822"/>
    </source>
</evidence>
<evidence type="ECO:0000256" key="1">
    <source>
        <dbReference type="SAM" id="Phobius"/>
    </source>
</evidence>
<dbReference type="Pfam" id="PF09822">
    <property type="entry name" value="ABC_transp_aux"/>
    <property type="match status" value="1"/>
</dbReference>
<dbReference type="InterPro" id="IPR055396">
    <property type="entry name" value="DUF7088"/>
</dbReference>
<dbReference type="Proteomes" id="UP000197025">
    <property type="component" value="Unassembled WGS sequence"/>
</dbReference>
<accession>A0A212R5Q8</accession>
<dbReference type="RefSeq" id="WP_088571487.1">
    <property type="nucleotide sequence ID" value="NZ_FYEK01000031.1"/>
</dbReference>
<feature type="domain" description="DUF7088" evidence="3">
    <location>
        <begin position="106"/>
        <end position="176"/>
    </location>
</feature>
<dbReference type="InParanoid" id="A0A212R5Q8"/>
<evidence type="ECO:0000313" key="5">
    <source>
        <dbReference type="Proteomes" id="UP000197025"/>
    </source>
</evidence>
<proteinExistence type="predicted"/>
<evidence type="ECO:0000259" key="3">
    <source>
        <dbReference type="Pfam" id="PF23357"/>
    </source>
</evidence>
<dbReference type="InterPro" id="IPR019196">
    <property type="entry name" value="ABC_transp_unknown"/>
</dbReference>
<keyword evidence="1" id="KW-1133">Transmembrane helix</keyword>
<gene>
    <name evidence="4" type="ORF">SAMN02746019_00013090</name>
</gene>
<dbReference type="OrthoDB" id="9762687at2"/>
<organism evidence="4 5">
    <name type="scientific">Thermoflexus hugenholtzii JAD2</name>
    <dbReference type="NCBI Taxonomy" id="877466"/>
    <lineage>
        <taxon>Bacteria</taxon>
        <taxon>Bacillati</taxon>
        <taxon>Chloroflexota</taxon>
        <taxon>Thermoflexia</taxon>
        <taxon>Thermoflexales</taxon>
        <taxon>Thermoflexaceae</taxon>
        <taxon>Thermoflexus</taxon>
    </lineage>
</organism>
<evidence type="ECO:0000313" key="4">
    <source>
        <dbReference type="EMBL" id="SNB67402.1"/>
    </source>
</evidence>
<dbReference type="InterPro" id="IPR029062">
    <property type="entry name" value="Class_I_gatase-like"/>
</dbReference>
<keyword evidence="1" id="KW-0812">Transmembrane</keyword>
<name>A0A212R5Q8_9CHLR</name>
<protein>
    <submittedName>
        <fullName evidence="4">ABC-type uncharacterized transport system involved in gliding motility, auxiliary component</fullName>
    </submittedName>
</protein>